<accession>A0A5N0TAW8</accession>
<sequence>MSVRDTARKQTVRLLDEAARQVGNVRTPPEGWLATLRKALRMPVNTLAGRLGVSRGAVYQAERNEREGAITINQLRKLADAMGGRLVYAIVPETSIADMVEHQARRKASGRVRRTNAHMALEQQSLPDEQARQRIEDLAEELARDMPADFWNDQ</sequence>
<organism evidence="2 3">
    <name type="scientific">Marinihelvus fidelis</name>
    <dbReference type="NCBI Taxonomy" id="2613842"/>
    <lineage>
        <taxon>Bacteria</taxon>
        <taxon>Pseudomonadati</taxon>
        <taxon>Pseudomonadota</taxon>
        <taxon>Gammaproteobacteria</taxon>
        <taxon>Chromatiales</taxon>
        <taxon>Wenzhouxiangellaceae</taxon>
        <taxon>Marinihelvus</taxon>
    </lineage>
</organism>
<dbReference type="InterPro" id="IPR001387">
    <property type="entry name" value="Cro/C1-type_HTH"/>
</dbReference>
<dbReference type="InterPro" id="IPR013435">
    <property type="entry name" value="Mobile_mystery_prot_A"/>
</dbReference>
<dbReference type="Gene3D" id="1.10.260.40">
    <property type="entry name" value="lambda repressor-like DNA-binding domains"/>
    <property type="match status" value="1"/>
</dbReference>
<dbReference type="CDD" id="cd00093">
    <property type="entry name" value="HTH_XRE"/>
    <property type="match status" value="1"/>
</dbReference>
<dbReference type="Proteomes" id="UP000325372">
    <property type="component" value="Unassembled WGS sequence"/>
</dbReference>
<proteinExistence type="predicted"/>
<reference evidence="2 3" key="1">
    <citation type="submission" date="2019-09" db="EMBL/GenBank/DDBJ databases">
        <title>Wenzhouxiangella sp. Genome sequencing and assembly.</title>
        <authorList>
            <person name="Zhang R."/>
        </authorList>
    </citation>
    <scope>NUCLEOTIDE SEQUENCE [LARGE SCALE GENOMIC DNA]</scope>
    <source>
        <strain evidence="2 3">W260</strain>
    </source>
</reference>
<keyword evidence="3" id="KW-1185">Reference proteome</keyword>
<dbReference type="RefSeq" id="WP_150864793.1">
    <property type="nucleotide sequence ID" value="NZ_VYXP01000007.1"/>
</dbReference>
<protein>
    <submittedName>
        <fullName evidence="2">Mobile mystery protein A</fullName>
    </submittedName>
</protein>
<dbReference type="EMBL" id="VYXP01000007">
    <property type="protein sequence ID" value="KAA9130489.1"/>
    <property type="molecule type" value="Genomic_DNA"/>
</dbReference>
<dbReference type="AlphaFoldDB" id="A0A5N0TAW8"/>
<dbReference type="NCBIfam" id="TIGR02612">
    <property type="entry name" value="mob_myst_A"/>
    <property type="match status" value="1"/>
</dbReference>
<dbReference type="SMART" id="SM00530">
    <property type="entry name" value="HTH_XRE"/>
    <property type="match status" value="1"/>
</dbReference>
<dbReference type="PROSITE" id="PS50943">
    <property type="entry name" value="HTH_CROC1"/>
    <property type="match status" value="1"/>
</dbReference>
<dbReference type="Pfam" id="PF01381">
    <property type="entry name" value="HTH_3"/>
    <property type="match status" value="1"/>
</dbReference>
<evidence type="ECO:0000313" key="2">
    <source>
        <dbReference type="EMBL" id="KAA9130489.1"/>
    </source>
</evidence>
<evidence type="ECO:0000259" key="1">
    <source>
        <dbReference type="PROSITE" id="PS50943"/>
    </source>
</evidence>
<dbReference type="GO" id="GO:0003677">
    <property type="term" value="F:DNA binding"/>
    <property type="evidence" value="ECO:0007669"/>
    <property type="project" value="InterPro"/>
</dbReference>
<name>A0A5N0TAW8_9GAMM</name>
<evidence type="ECO:0000313" key="3">
    <source>
        <dbReference type="Proteomes" id="UP000325372"/>
    </source>
</evidence>
<dbReference type="InterPro" id="IPR010982">
    <property type="entry name" value="Lambda_DNA-bd_dom_sf"/>
</dbReference>
<gene>
    <name evidence="2" type="ORF">F3N42_12405</name>
</gene>
<comment type="caution">
    <text evidence="2">The sequence shown here is derived from an EMBL/GenBank/DDBJ whole genome shotgun (WGS) entry which is preliminary data.</text>
</comment>
<feature type="domain" description="HTH cro/C1-type" evidence="1">
    <location>
        <begin position="33"/>
        <end position="89"/>
    </location>
</feature>
<dbReference type="SUPFAM" id="SSF47413">
    <property type="entry name" value="lambda repressor-like DNA-binding domains"/>
    <property type="match status" value="1"/>
</dbReference>